<dbReference type="Proteomes" id="UP000621307">
    <property type="component" value="Unassembled WGS sequence"/>
</dbReference>
<proteinExistence type="predicted"/>
<dbReference type="EMBL" id="JACJQL010000020">
    <property type="protein sequence ID" value="MBD2252614.1"/>
    <property type="molecule type" value="Genomic_DNA"/>
</dbReference>
<keyword evidence="3" id="KW-1185">Reference proteome</keyword>
<sequence>MKTRRQIWVSKRDRRQANSQREVQESKQGKSFHYFFSGEFHHKIK</sequence>
<dbReference type="RefSeq" id="WP_190568189.1">
    <property type="nucleotide sequence ID" value="NZ_JACJQL010000020.1"/>
</dbReference>
<name>A0ABR8BGF5_9NOSO</name>
<comment type="caution">
    <text evidence="2">The sequence shown here is derived from an EMBL/GenBank/DDBJ whole genome shotgun (WGS) entry which is preliminary data.</text>
</comment>
<gene>
    <name evidence="2" type="ORF">H6G14_15060</name>
</gene>
<organism evidence="2 3">
    <name type="scientific">Nostoc parmelioides FACHB-3921</name>
    <dbReference type="NCBI Taxonomy" id="2692909"/>
    <lineage>
        <taxon>Bacteria</taxon>
        <taxon>Bacillati</taxon>
        <taxon>Cyanobacteriota</taxon>
        <taxon>Cyanophyceae</taxon>
        <taxon>Nostocales</taxon>
        <taxon>Nostocaceae</taxon>
        <taxon>Nostoc</taxon>
    </lineage>
</organism>
<protein>
    <submittedName>
        <fullName evidence="2">Uncharacterized protein</fullName>
    </submittedName>
</protein>
<evidence type="ECO:0000313" key="2">
    <source>
        <dbReference type="EMBL" id="MBD2252614.1"/>
    </source>
</evidence>
<evidence type="ECO:0000256" key="1">
    <source>
        <dbReference type="SAM" id="MobiDB-lite"/>
    </source>
</evidence>
<evidence type="ECO:0000313" key="3">
    <source>
        <dbReference type="Proteomes" id="UP000621307"/>
    </source>
</evidence>
<reference evidence="2 3" key="1">
    <citation type="journal article" date="2020" name="ISME J.">
        <title>Comparative genomics reveals insights into cyanobacterial evolution and habitat adaptation.</title>
        <authorList>
            <person name="Chen M.Y."/>
            <person name="Teng W.K."/>
            <person name="Zhao L."/>
            <person name="Hu C.X."/>
            <person name="Zhou Y.K."/>
            <person name="Han B.P."/>
            <person name="Song L.R."/>
            <person name="Shu W.S."/>
        </authorList>
    </citation>
    <scope>NUCLEOTIDE SEQUENCE [LARGE SCALE GENOMIC DNA]</scope>
    <source>
        <strain evidence="2 3">FACHB-3921</strain>
    </source>
</reference>
<feature type="region of interest" description="Disordered" evidence="1">
    <location>
        <begin position="1"/>
        <end position="26"/>
    </location>
</feature>
<accession>A0ABR8BGF5</accession>